<evidence type="ECO:0000256" key="3">
    <source>
        <dbReference type="ARBA" id="ARBA00022576"/>
    </source>
</evidence>
<proteinExistence type="inferred from homology"/>
<feature type="domain" description="Aminotransferase class I/classII large" evidence="7">
    <location>
        <begin position="34"/>
        <end position="383"/>
    </location>
</feature>
<evidence type="ECO:0000313" key="9">
    <source>
        <dbReference type="Proteomes" id="UP001229486"/>
    </source>
</evidence>
<dbReference type="InterPro" id="IPR004839">
    <property type="entry name" value="Aminotransferase_I/II_large"/>
</dbReference>
<dbReference type="InterPro" id="IPR050596">
    <property type="entry name" value="AspAT/PAT-like"/>
</dbReference>
<keyword evidence="4 6" id="KW-0808">Transferase</keyword>
<evidence type="ECO:0000256" key="4">
    <source>
        <dbReference type="ARBA" id="ARBA00022679"/>
    </source>
</evidence>
<comment type="similarity">
    <text evidence="2 6">Belongs to the class-I pyridoxal-phosphate-dependent aminotransferase family.</text>
</comment>
<comment type="caution">
    <text evidence="8">The sequence shown here is derived from an EMBL/GenBank/DDBJ whole genome shotgun (WGS) entry which is preliminary data.</text>
</comment>
<dbReference type="InterPro" id="IPR015421">
    <property type="entry name" value="PyrdxlP-dep_Trfase_major"/>
</dbReference>
<dbReference type="SUPFAM" id="SSF53383">
    <property type="entry name" value="PLP-dependent transferases"/>
    <property type="match status" value="1"/>
</dbReference>
<dbReference type="GO" id="GO:0030170">
    <property type="term" value="F:pyridoxal phosphate binding"/>
    <property type="evidence" value="ECO:0007669"/>
    <property type="project" value="InterPro"/>
</dbReference>
<keyword evidence="5" id="KW-0663">Pyridoxal phosphate</keyword>
<dbReference type="PANTHER" id="PTHR46383">
    <property type="entry name" value="ASPARTATE AMINOTRANSFERASE"/>
    <property type="match status" value="1"/>
</dbReference>
<dbReference type="InterPro" id="IPR004838">
    <property type="entry name" value="NHTrfase_class1_PyrdxlP-BS"/>
</dbReference>
<dbReference type="Gene3D" id="3.40.640.10">
    <property type="entry name" value="Type I PLP-dependent aspartate aminotransferase-like (Major domain)"/>
    <property type="match status" value="1"/>
</dbReference>
<dbReference type="GO" id="GO:0006520">
    <property type="term" value="P:amino acid metabolic process"/>
    <property type="evidence" value="ECO:0007669"/>
    <property type="project" value="InterPro"/>
</dbReference>
<dbReference type="FunFam" id="3.40.640.10:FF:000033">
    <property type="entry name" value="Aspartate aminotransferase"/>
    <property type="match status" value="1"/>
</dbReference>
<reference evidence="8" key="1">
    <citation type="submission" date="2023-07" db="EMBL/GenBank/DDBJ databases">
        <title>Sorghum-associated microbial communities from plants grown in Nebraska, USA.</title>
        <authorList>
            <person name="Schachtman D."/>
        </authorList>
    </citation>
    <scope>NUCLEOTIDE SEQUENCE</scope>
    <source>
        <strain evidence="8">DS1061</strain>
    </source>
</reference>
<dbReference type="AlphaFoldDB" id="A0AB73IN18"/>
<dbReference type="Gene3D" id="3.90.1150.10">
    <property type="entry name" value="Aspartate Aminotransferase, domain 1"/>
    <property type="match status" value="1"/>
</dbReference>
<evidence type="ECO:0000256" key="1">
    <source>
        <dbReference type="ARBA" id="ARBA00001933"/>
    </source>
</evidence>
<evidence type="ECO:0000313" key="8">
    <source>
        <dbReference type="EMBL" id="MDP9651398.1"/>
    </source>
</evidence>
<dbReference type="InterPro" id="IPR015424">
    <property type="entry name" value="PyrdxlP-dep_Trfase"/>
</dbReference>
<protein>
    <recommendedName>
        <fullName evidence="6">Aminotransferase</fullName>
        <ecNumber evidence="6">2.6.1.-</ecNumber>
    </recommendedName>
</protein>
<dbReference type="Proteomes" id="UP001229486">
    <property type="component" value="Unassembled WGS sequence"/>
</dbReference>
<organism evidence="8 9">
    <name type="scientific">Paraburkholderia caledonica</name>
    <dbReference type="NCBI Taxonomy" id="134536"/>
    <lineage>
        <taxon>Bacteria</taxon>
        <taxon>Pseudomonadati</taxon>
        <taxon>Pseudomonadota</taxon>
        <taxon>Betaproteobacteria</taxon>
        <taxon>Burkholderiales</taxon>
        <taxon>Burkholderiaceae</taxon>
        <taxon>Paraburkholderia</taxon>
    </lineage>
</organism>
<name>A0AB73IN18_9BURK</name>
<evidence type="ECO:0000256" key="5">
    <source>
        <dbReference type="ARBA" id="ARBA00022898"/>
    </source>
</evidence>
<evidence type="ECO:0000259" key="7">
    <source>
        <dbReference type="Pfam" id="PF00155"/>
    </source>
</evidence>
<dbReference type="RefSeq" id="WP_392396017.1">
    <property type="nucleotide sequence ID" value="NZ_JAURTK010000019.1"/>
</dbReference>
<keyword evidence="3 6" id="KW-0032">Aminotransferase</keyword>
<accession>A0AB73IN18</accession>
<evidence type="ECO:0000256" key="2">
    <source>
        <dbReference type="ARBA" id="ARBA00007441"/>
    </source>
</evidence>
<dbReference type="InterPro" id="IPR015422">
    <property type="entry name" value="PyrdxlP-dep_Trfase_small"/>
</dbReference>
<dbReference type="CDD" id="cd00609">
    <property type="entry name" value="AAT_like"/>
    <property type="match status" value="1"/>
</dbReference>
<dbReference type="GO" id="GO:0008483">
    <property type="term" value="F:transaminase activity"/>
    <property type="evidence" value="ECO:0007669"/>
    <property type="project" value="UniProtKB-KW"/>
</dbReference>
<dbReference type="Pfam" id="PF00155">
    <property type="entry name" value="Aminotran_1_2"/>
    <property type="match status" value="1"/>
</dbReference>
<dbReference type="EMBL" id="JAURTK010000019">
    <property type="protein sequence ID" value="MDP9651398.1"/>
    <property type="molecule type" value="Genomic_DNA"/>
</dbReference>
<dbReference type="EC" id="2.6.1.-" evidence="6"/>
<gene>
    <name evidence="8" type="ORF">J2793_006873</name>
</gene>
<evidence type="ECO:0000256" key="6">
    <source>
        <dbReference type="RuleBase" id="RU000481"/>
    </source>
</evidence>
<dbReference type="PANTHER" id="PTHR46383:SF1">
    <property type="entry name" value="ASPARTATE AMINOTRANSFERASE"/>
    <property type="match status" value="1"/>
</dbReference>
<dbReference type="PROSITE" id="PS00105">
    <property type="entry name" value="AA_TRANSFER_CLASS_1"/>
    <property type="match status" value="1"/>
</dbReference>
<sequence>MTELILSDRAARIGLAPNAAAKARAQALAASGRTVIELTSGEPDFDTPEWIKQAAIAALAAGETKYTAQAGTLELRTAISEKLARENGLAYPAAQIIACGGGKHVIYNAFAATLRSGDEVIVPAPYWQSFPAMVSINDGTPVTLPTLREAGYKITPAQLDAAITARTRWLILNTPSNPSGAVYTTDELTALADVLRRYPHVWVLLDEIYEHIRFDDESRTHLLTLAPDLADRTLIVNGASKPFAMTGWRIGYGAGPAALIRAMTIVQSQSTSAPSSVSQAALAAALRGDQSFVRRSVAAYRERRDLLLGGLRGIDGLQCAAPQGAFFAFVDCSALIGATTPDGKLLLGDTDFVDYLLFGHGLAVVDGTSFGLPGHFRLSFVADRDAIIEGVRRLAAAVAALSRDTANTRAPRAETTEAAS</sequence>
<comment type="cofactor">
    <cofactor evidence="1 6">
        <name>pyridoxal 5'-phosphate</name>
        <dbReference type="ChEBI" id="CHEBI:597326"/>
    </cofactor>
</comment>